<evidence type="ECO:0000256" key="11">
    <source>
        <dbReference type="SAM" id="Coils"/>
    </source>
</evidence>
<evidence type="ECO:0000256" key="7">
    <source>
        <dbReference type="ARBA" id="ARBA00022795"/>
    </source>
</evidence>
<evidence type="ECO:0000256" key="3">
    <source>
        <dbReference type="ARBA" id="ARBA00020392"/>
    </source>
</evidence>
<evidence type="ECO:0000313" key="12">
    <source>
        <dbReference type="EMBL" id="HCL03347.1"/>
    </source>
</evidence>
<evidence type="ECO:0000256" key="1">
    <source>
        <dbReference type="ARBA" id="ARBA00004413"/>
    </source>
</evidence>
<evidence type="ECO:0000256" key="5">
    <source>
        <dbReference type="ARBA" id="ARBA00022475"/>
    </source>
</evidence>
<dbReference type="Proteomes" id="UP000262969">
    <property type="component" value="Unassembled WGS sequence"/>
</dbReference>
<keyword evidence="4" id="KW-0813">Transport</keyword>
<keyword evidence="6" id="KW-0145">Chemotaxis</keyword>
<dbReference type="AlphaFoldDB" id="A0A3D2X9E8"/>
<dbReference type="GO" id="GO:0009288">
    <property type="term" value="C:bacterial-type flagellum"/>
    <property type="evidence" value="ECO:0007669"/>
    <property type="project" value="InterPro"/>
</dbReference>
<evidence type="ECO:0000256" key="10">
    <source>
        <dbReference type="ARBA" id="ARBA00023225"/>
    </source>
</evidence>
<proteinExistence type="inferred from homology"/>
<keyword evidence="7" id="KW-1005">Bacterial flagellum biogenesis</keyword>
<keyword evidence="10" id="KW-1006">Bacterial flagellum protein export</keyword>
<dbReference type="GO" id="GO:0006935">
    <property type="term" value="P:chemotaxis"/>
    <property type="evidence" value="ECO:0007669"/>
    <property type="project" value="UniProtKB-KW"/>
</dbReference>
<gene>
    <name evidence="12" type="primary">fliJ</name>
    <name evidence="12" type="ORF">DHW61_13235</name>
</gene>
<keyword evidence="5" id="KW-1003">Cell membrane</keyword>
<sequence length="155" mass="18243">MRTAMKKFVYPMQSILNIKNKLEEQEKNNYGIAKAKLIEEEHKLMELVERKDSYEFQIKEAMSSTLNIANIRRLEDAIESMKQFIKQQTKAVVKAEQAVELAMQRLKSAMIERKTHDKLRENAFDSYLKEYAGEEMKEIDELVSFQYGKKAKEIV</sequence>
<comment type="subcellular location">
    <subcellularLocation>
        <location evidence="1">Cell membrane</location>
        <topology evidence="1">Peripheral membrane protein</topology>
        <orientation evidence="1">Cytoplasmic side</orientation>
    </subcellularLocation>
</comment>
<evidence type="ECO:0000313" key="13">
    <source>
        <dbReference type="Proteomes" id="UP000262969"/>
    </source>
</evidence>
<keyword evidence="12" id="KW-0282">Flagellum</keyword>
<comment type="caution">
    <text evidence="12">The sequence shown here is derived from an EMBL/GenBank/DDBJ whole genome shotgun (WGS) entry which is preliminary data.</text>
</comment>
<keyword evidence="12" id="KW-0966">Cell projection</keyword>
<protein>
    <recommendedName>
        <fullName evidence="3">Flagellar FliJ protein</fullName>
    </recommendedName>
</protein>
<organism evidence="12 13">
    <name type="scientific">Lachnoclostridium phytofermentans</name>
    <dbReference type="NCBI Taxonomy" id="66219"/>
    <lineage>
        <taxon>Bacteria</taxon>
        <taxon>Bacillati</taxon>
        <taxon>Bacillota</taxon>
        <taxon>Clostridia</taxon>
        <taxon>Lachnospirales</taxon>
        <taxon>Lachnospiraceae</taxon>
    </lineage>
</organism>
<evidence type="ECO:0000256" key="2">
    <source>
        <dbReference type="ARBA" id="ARBA00010004"/>
    </source>
</evidence>
<keyword evidence="11" id="KW-0175">Coiled coil</keyword>
<evidence type="ECO:0000256" key="4">
    <source>
        <dbReference type="ARBA" id="ARBA00022448"/>
    </source>
</evidence>
<feature type="coiled-coil region" evidence="11">
    <location>
        <begin position="71"/>
        <end position="112"/>
    </location>
</feature>
<dbReference type="GO" id="GO:0015031">
    <property type="term" value="P:protein transport"/>
    <property type="evidence" value="ECO:0007669"/>
    <property type="project" value="UniProtKB-KW"/>
</dbReference>
<dbReference type="InterPro" id="IPR012823">
    <property type="entry name" value="Flagell_FliJ"/>
</dbReference>
<dbReference type="GO" id="GO:0071973">
    <property type="term" value="P:bacterial-type flagellum-dependent cell motility"/>
    <property type="evidence" value="ECO:0007669"/>
    <property type="project" value="InterPro"/>
</dbReference>
<keyword evidence="8" id="KW-0653">Protein transport</keyword>
<dbReference type="Pfam" id="PF02050">
    <property type="entry name" value="FliJ"/>
    <property type="match status" value="1"/>
</dbReference>
<reference evidence="12 13" key="1">
    <citation type="journal article" date="2018" name="Nat. Biotechnol.">
        <title>A standardized bacterial taxonomy based on genome phylogeny substantially revises the tree of life.</title>
        <authorList>
            <person name="Parks D.H."/>
            <person name="Chuvochina M."/>
            <person name="Waite D.W."/>
            <person name="Rinke C."/>
            <person name="Skarshewski A."/>
            <person name="Chaumeil P.A."/>
            <person name="Hugenholtz P."/>
        </authorList>
    </citation>
    <scope>NUCLEOTIDE SEQUENCE [LARGE SCALE GENOMIC DNA]</scope>
    <source>
        <strain evidence="12">UBA11728</strain>
    </source>
</reference>
<dbReference type="InterPro" id="IPR053716">
    <property type="entry name" value="Flag_assembly_chemotaxis_eff"/>
</dbReference>
<name>A0A3D2X9E8_9FIRM</name>
<keyword evidence="12" id="KW-0969">Cilium</keyword>
<evidence type="ECO:0000256" key="8">
    <source>
        <dbReference type="ARBA" id="ARBA00022927"/>
    </source>
</evidence>
<dbReference type="EMBL" id="DPVV01000444">
    <property type="protein sequence ID" value="HCL03347.1"/>
    <property type="molecule type" value="Genomic_DNA"/>
</dbReference>
<evidence type="ECO:0000256" key="9">
    <source>
        <dbReference type="ARBA" id="ARBA00023136"/>
    </source>
</evidence>
<keyword evidence="9" id="KW-0472">Membrane</keyword>
<evidence type="ECO:0000256" key="6">
    <source>
        <dbReference type="ARBA" id="ARBA00022500"/>
    </source>
</evidence>
<accession>A0A3D2X9E8</accession>
<dbReference type="GO" id="GO:0044781">
    <property type="term" value="P:bacterial-type flagellum organization"/>
    <property type="evidence" value="ECO:0007669"/>
    <property type="project" value="UniProtKB-KW"/>
</dbReference>
<dbReference type="NCBIfam" id="TIGR02473">
    <property type="entry name" value="flagell_FliJ"/>
    <property type="match status" value="1"/>
</dbReference>
<dbReference type="Gene3D" id="1.10.287.1700">
    <property type="match status" value="1"/>
</dbReference>
<dbReference type="GO" id="GO:0005886">
    <property type="term" value="C:plasma membrane"/>
    <property type="evidence" value="ECO:0007669"/>
    <property type="project" value="UniProtKB-SubCell"/>
</dbReference>
<comment type="similarity">
    <text evidence="2">Belongs to the FliJ family.</text>
</comment>